<organism evidence="1">
    <name type="scientific">Cacopsylla melanoneura</name>
    <dbReference type="NCBI Taxonomy" id="428564"/>
    <lineage>
        <taxon>Eukaryota</taxon>
        <taxon>Metazoa</taxon>
        <taxon>Ecdysozoa</taxon>
        <taxon>Arthropoda</taxon>
        <taxon>Hexapoda</taxon>
        <taxon>Insecta</taxon>
        <taxon>Pterygota</taxon>
        <taxon>Neoptera</taxon>
        <taxon>Paraneoptera</taxon>
        <taxon>Hemiptera</taxon>
        <taxon>Sternorrhyncha</taxon>
        <taxon>Psylloidea</taxon>
        <taxon>Psyllidae</taxon>
        <taxon>Psyllinae</taxon>
        <taxon>Cacopsylla</taxon>
    </lineage>
</organism>
<accession>A0A8D8XTG3</accession>
<proteinExistence type="predicted"/>
<sequence>MILKAYFGKMGLFFIYVLEYSKFLLFTFPPTIGSVKFKCYRPTVGPICSRWLPGMIWLVVSACRSRQLKAGPASTVCGWSTFRSGGSASMFRWVKQGTRRLGEGIGS</sequence>
<evidence type="ECO:0000313" key="1">
    <source>
        <dbReference type="EMBL" id="CAG6707118.1"/>
    </source>
</evidence>
<reference evidence="1" key="1">
    <citation type="submission" date="2021-05" db="EMBL/GenBank/DDBJ databases">
        <authorList>
            <person name="Alioto T."/>
            <person name="Alioto T."/>
            <person name="Gomez Garrido J."/>
        </authorList>
    </citation>
    <scope>NUCLEOTIDE SEQUENCE</scope>
</reference>
<name>A0A8D8XTG3_9HEMI</name>
<dbReference type="AlphaFoldDB" id="A0A8D8XTG3"/>
<dbReference type="EMBL" id="HBUF01343821">
    <property type="protein sequence ID" value="CAG6707118.1"/>
    <property type="molecule type" value="Transcribed_RNA"/>
</dbReference>
<protein>
    <submittedName>
        <fullName evidence="1">Uncharacterized protein</fullName>
    </submittedName>
</protein>